<evidence type="ECO:0000256" key="6">
    <source>
        <dbReference type="HAMAP-Rule" id="MF_02207"/>
    </source>
</evidence>
<proteinExistence type="inferred from homology"/>
<protein>
    <recommendedName>
        <fullName evidence="6">Cell shape-determining protein MreB</fullName>
    </recommendedName>
</protein>
<comment type="subunit">
    <text evidence="6">Forms polymers.</text>
</comment>
<gene>
    <name evidence="6" type="primary">mreB</name>
    <name evidence="7" type="ORF">IAC04_03555</name>
</gene>
<dbReference type="Pfam" id="PF06723">
    <property type="entry name" value="MreB_Mbl"/>
    <property type="match status" value="1"/>
</dbReference>
<dbReference type="NCBIfam" id="TIGR00904">
    <property type="entry name" value="mreB"/>
    <property type="match status" value="1"/>
</dbReference>
<feature type="binding site" evidence="6">
    <location>
        <begin position="161"/>
        <end position="163"/>
    </location>
    <ligand>
        <name>ATP</name>
        <dbReference type="ChEBI" id="CHEBI:30616"/>
    </ligand>
</feature>
<evidence type="ECO:0000256" key="2">
    <source>
        <dbReference type="ARBA" id="ARBA00022741"/>
    </source>
</evidence>
<dbReference type="Gene3D" id="3.30.420.40">
    <property type="match status" value="3"/>
</dbReference>
<organism evidence="7 8">
    <name type="scientific">Candidatus Coprenecus stercoravium</name>
    <dbReference type="NCBI Taxonomy" id="2840735"/>
    <lineage>
        <taxon>Bacteria</taxon>
        <taxon>Pseudomonadati</taxon>
        <taxon>Bacteroidota</taxon>
        <taxon>Bacteroidia</taxon>
        <taxon>Bacteroidales</taxon>
        <taxon>Rikenellaceae</taxon>
        <taxon>Rikenellaceae incertae sedis</taxon>
        <taxon>Candidatus Coprenecus</taxon>
    </lineage>
</organism>
<evidence type="ECO:0000256" key="1">
    <source>
        <dbReference type="ARBA" id="ARBA00022490"/>
    </source>
</evidence>
<dbReference type="PRINTS" id="PR01652">
    <property type="entry name" value="SHAPEPROTEIN"/>
</dbReference>
<comment type="similarity">
    <text evidence="5 6">Belongs to the FtsA/MreB family.</text>
</comment>
<comment type="subcellular location">
    <subcellularLocation>
        <location evidence="6">Cytoplasm</location>
    </subcellularLocation>
    <text evidence="6">Membrane-associated.</text>
</comment>
<evidence type="ECO:0000256" key="4">
    <source>
        <dbReference type="ARBA" id="ARBA00022960"/>
    </source>
</evidence>
<keyword evidence="3 6" id="KW-0067">ATP-binding</keyword>
<evidence type="ECO:0000256" key="3">
    <source>
        <dbReference type="ARBA" id="ARBA00022840"/>
    </source>
</evidence>
<dbReference type="EMBL" id="DXAW01000068">
    <property type="protein sequence ID" value="HIZ85547.1"/>
    <property type="molecule type" value="Genomic_DNA"/>
</dbReference>
<feature type="binding site" evidence="6">
    <location>
        <begin position="209"/>
        <end position="212"/>
    </location>
    <ligand>
        <name>ATP</name>
        <dbReference type="ChEBI" id="CHEBI:30616"/>
    </ligand>
</feature>
<accession>A0A9D2GNS8</accession>
<dbReference type="GO" id="GO:0008360">
    <property type="term" value="P:regulation of cell shape"/>
    <property type="evidence" value="ECO:0007669"/>
    <property type="project" value="UniProtKB-UniRule"/>
</dbReference>
<dbReference type="Proteomes" id="UP000824115">
    <property type="component" value="Unassembled WGS sequence"/>
</dbReference>
<dbReference type="InterPro" id="IPR043129">
    <property type="entry name" value="ATPase_NBD"/>
</dbReference>
<dbReference type="GO" id="GO:0000902">
    <property type="term" value="P:cell morphogenesis"/>
    <property type="evidence" value="ECO:0007669"/>
    <property type="project" value="InterPro"/>
</dbReference>
<keyword evidence="2 6" id="KW-0547">Nucleotide-binding</keyword>
<keyword evidence="4 6" id="KW-0133">Cell shape</keyword>
<name>A0A9D2GNS8_9BACT</name>
<dbReference type="PANTHER" id="PTHR42749">
    <property type="entry name" value="CELL SHAPE-DETERMINING PROTEIN MREB"/>
    <property type="match status" value="1"/>
</dbReference>
<dbReference type="InterPro" id="IPR004753">
    <property type="entry name" value="MreB"/>
</dbReference>
<reference evidence="7" key="1">
    <citation type="journal article" date="2021" name="PeerJ">
        <title>Extensive microbial diversity within the chicken gut microbiome revealed by metagenomics and culture.</title>
        <authorList>
            <person name="Gilroy R."/>
            <person name="Ravi A."/>
            <person name="Getino M."/>
            <person name="Pursley I."/>
            <person name="Horton D.L."/>
            <person name="Alikhan N.F."/>
            <person name="Baker D."/>
            <person name="Gharbi K."/>
            <person name="Hall N."/>
            <person name="Watson M."/>
            <person name="Adriaenssens E.M."/>
            <person name="Foster-Nyarko E."/>
            <person name="Jarju S."/>
            <person name="Secka A."/>
            <person name="Antonio M."/>
            <person name="Oren A."/>
            <person name="Chaudhuri R.R."/>
            <person name="La Ragione R."/>
            <person name="Hildebrand F."/>
            <person name="Pallen M.J."/>
        </authorList>
    </citation>
    <scope>NUCLEOTIDE SEQUENCE</scope>
    <source>
        <strain evidence="7">Gambia16-554</strain>
    </source>
</reference>
<dbReference type="NCBIfam" id="NF010539">
    <property type="entry name" value="PRK13927.1"/>
    <property type="match status" value="1"/>
</dbReference>
<comment type="function">
    <text evidence="6">Forms membrane-associated dynamic filaments that are essential for cell shape determination. Acts by regulating cell wall synthesis and cell elongation, and thus cell shape. A feedback loop between cell geometry and MreB localization may maintain elongated cell shape by targeting cell wall growth to regions of negative cell wall curvature.</text>
</comment>
<dbReference type="GO" id="GO:0005524">
    <property type="term" value="F:ATP binding"/>
    <property type="evidence" value="ECO:0007669"/>
    <property type="project" value="UniProtKB-KW"/>
</dbReference>
<dbReference type="GO" id="GO:0005737">
    <property type="term" value="C:cytoplasm"/>
    <property type="evidence" value="ECO:0007669"/>
    <property type="project" value="UniProtKB-SubCell"/>
</dbReference>
<evidence type="ECO:0000313" key="8">
    <source>
        <dbReference type="Proteomes" id="UP000824115"/>
    </source>
</evidence>
<dbReference type="SUPFAM" id="SSF53067">
    <property type="entry name" value="Actin-like ATPase domain"/>
    <property type="match status" value="2"/>
</dbReference>
<feature type="binding site" evidence="6">
    <location>
        <begin position="291"/>
        <end position="294"/>
    </location>
    <ligand>
        <name>ATP</name>
        <dbReference type="ChEBI" id="CHEBI:30616"/>
    </ligand>
</feature>
<dbReference type="InterPro" id="IPR056546">
    <property type="entry name" value="MreB_MamK-like"/>
</dbReference>
<dbReference type="PANTHER" id="PTHR42749:SF1">
    <property type="entry name" value="CELL SHAPE-DETERMINING PROTEIN MREB"/>
    <property type="match status" value="1"/>
</dbReference>
<reference evidence="7" key="2">
    <citation type="submission" date="2021-04" db="EMBL/GenBank/DDBJ databases">
        <authorList>
            <person name="Gilroy R."/>
        </authorList>
    </citation>
    <scope>NUCLEOTIDE SEQUENCE</scope>
    <source>
        <strain evidence="7">Gambia16-554</strain>
    </source>
</reference>
<evidence type="ECO:0000256" key="5">
    <source>
        <dbReference type="ARBA" id="ARBA00023458"/>
    </source>
</evidence>
<evidence type="ECO:0000313" key="7">
    <source>
        <dbReference type="EMBL" id="HIZ85547.1"/>
    </source>
</evidence>
<feature type="binding site" evidence="6">
    <location>
        <begin position="16"/>
        <end position="18"/>
    </location>
    <ligand>
        <name>ATP</name>
        <dbReference type="ChEBI" id="CHEBI:30616"/>
    </ligand>
</feature>
<comment type="caution">
    <text evidence="7">The sequence shown here is derived from an EMBL/GenBank/DDBJ whole genome shotgun (WGS) entry which is preliminary data.</text>
</comment>
<dbReference type="AlphaFoldDB" id="A0A9D2GNS8"/>
<keyword evidence="1 6" id="KW-0963">Cytoplasm</keyword>
<sequence length="339" mass="37028">MGFSFLTQEIAMDLGTANTVILVDNKIVVDEPSIVAFDQTTGKPIAFGQKARLMHEKTHPNIKTVRPLRDGVIADFNAAEQMIRGFVKMINYKRSFFTPNLKMVICIPKGSTEVEIRAVRDSAEHAGGRDIYMIFEPMAAAMGIGLDVEAPTGNMVVDIGGGTTEIAVISLGGIVTSQSLRVAGDVFTSDIQQYMRQQHNIKVGELTSEEIKIRIGAAIPELENAPEPFIVKGPNLMTAHPVEIAVTCQEVAHCLDKSLAKIEAAVLQVLEQTPPELYQDIVEKGIFLTGGGALLRGLDKRLYDKINIPFHVAEDPLRAVARGTSLALKNSSRYPFLMR</sequence>
<dbReference type="CDD" id="cd10225">
    <property type="entry name" value="ASKHA_NBD_MreB-like"/>
    <property type="match status" value="1"/>
</dbReference>
<dbReference type="HAMAP" id="MF_02207">
    <property type="entry name" value="MreB"/>
    <property type="match status" value="1"/>
</dbReference>